<dbReference type="Proteomes" id="UP000663829">
    <property type="component" value="Unassembled WGS sequence"/>
</dbReference>
<protein>
    <submittedName>
        <fullName evidence="1">Uncharacterized protein</fullName>
    </submittedName>
</protein>
<sequence length="12" mass="1428">MARISYDSDKNQ</sequence>
<evidence type="ECO:0000313" key="2">
    <source>
        <dbReference type="EMBL" id="CAF3861564.1"/>
    </source>
</evidence>
<accession>A0A814NR08</accession>
<dbReference type="EMBL" id="CAJNOQ010005367">
    <property type="protein sequence ID" value="CAF1096287.1"/>
    <property type="molecule type" value="Genomic_DNA"/>
</dbReference>
<reference evidence="1" key="1">
    <citation type="submission" date="2021-02" db="EMBL/GenBank/DDBJ databases">
        <authorList>
            <person name="Nowell W R."/>
        </authorList>
    </citation>
    <scope>NUCLEOTIDE SEQUENCE</scope>
</reference>
<gene>
    <name evidence="1" type="ORF">GPM918_LOCUS18521</name>
    <name evidence="2" type="ORF">SRO942_LOCUS18518</name>
</gene>
<name>A0A814NR08_9BILA</name>
<dbReference type="Proteomes" id="UP000681722">
    <property type="component" value="Unassembled WGS sequence"/>
</dbReference>
<comment type="caution">
    <text evidence="1">The sequence shown here is derived from an EMBL/GenBank/DDBJ whole genome shotgun (WGS) entry which is preliminary data.</text>
</comment>
<evidence type="ECO:0000313" key="1">
    <source>
        <dbReference type="EMBL" id="CAF1096287.1"/>
    </source>
</evidence>
<feature type="non-terminal residue" evidence="1">
    <location>
        <position position="12"/>
    </location>
</feature>
<dbReference type="EMBL" id="CAJOBC010005367">
    <property type="protein sequence ID" value="CAF3861564.1"/>
    <property type="molecule type" value="Genomic_DNA"/>
</dbReference>
<proteinExistence type="predicted"/>
<evidence type="ECO:0000313" key="3">
    <source>
        <dbReference type="Proteomes" id="UP000663829"/>
    </source>
</evidence>
<organism evidence="1 3">
    <name type="scientific">Didymodactylos carnosus</name>
    <dbReference type="NCBI Taxonomy" id="1234261"/>
    <lineage>
        <taxon>Eukaryota</taxon>
        <taxon>Metazoa</taxon>
        <taxon>Spiralia</taxon>
        <taxon>Gnathifera</taxon>
        <taxon>Rotifera</taxon>
        <taxon>Eurotatoria</taxon>
        <taxon>Bdelloidea</taxon>
        <taxon>Philodinida</taxon>
        <taxon>Philodinidae</taxon>
        <taxon>Didymodactylos</taxon>
    </lineage>
</organism>
<keyword evidence="3" id="KW-1185">Reference proteome</keyword>